<sequence>MGGGGMGVMVAIILNDLIPLSLRGVWQGSFQWLVLLGNLSGSQVGGAVVDGPGWRIAFLIETPIAVVTFCLVLYTLKLPTLPTQEQDQSASFRDQVKVLSNVDFDFGGAALLMIALTALTISLATAGNHVPWSHPSVLTLLPVGIVGLACFLFFESRWASLPLIPTQELRRRDLWSIFGLTFFEDFSLAAFMLLTPIYVRVNAVGPTSTAGLYLSMVFLGLALGQTIAGGLVKWVRIPWAILLGAEGAVIVITVLLQECWKAQNSKGEDLVELLLLGLTHGAIKCILLVQLLQATSKTSKLLARETKY</sequence>
<dbReference type="InterPro" id="IPR011701">
    <property type="entry name" value="MFS"/>
</dbReference>
<name>A0A6A5ZLE2_9PLEO</name>
<evidence type="ECO:0000256" key="3">
    <source>
        <dbReference type="ARBA" id="ARBA00022692"/>
    </source>
</evidence>
<evidence type="ECO:0000256" key="2">
    <source>
        <dbReference type="ARBA" id="ARBA00022448"/>
    </source>
</evidence>
<dbReference type="PANTHER" id="PTHR23501">
    <property type="entry name" value="MAJOR FACILITATOR SUPERFAMILY"/>
    <property type="match status" value="1"/>
</dbReference>
<dbReference type="GO" id="GO:0000329">
    <property type="term" value="C:fungal-type vacuole membrane"/>
    <property type="evidence" value="ECO:0007669"/>
    <property type="project" value="TreeGrafter"/>
</dbReference>
<dbReference type="GO" id="GO:0012505">
    <property type="term" value="C:endomembrane system"/>
    <property type="evidence" value="ECO:0007669"/>
    <property type="project" value="UniProtKB-SubCell"/>
</dbReference>
<evidence type="ECO:0000256" key="5">
    <source>
        <dbReference type="ARBA" id="ARBA00023136"/>
    </source>
</evidence>
<evidence type="ECO:0000313" key="9">
    <source>
        <dbReference type="EMBL" id="KAF2120422.1"/>
    </source>
</evidence>
<dbReference type="EMBL" id="ML977313">
    <property type="protein sequence ID" value="KAF2120422.1"/>
    <property type="molecule type" value="Genomic_DNA"/>
</dbReference>
<proteinExistence type="predicted"/>
<keyword evidence="7" id="KW-0732">Signal</keyword>
<feature type="transmembrane region" description="Helical" evidence="6">
    <location>
        <begin position="211"/>
        <end position="231"/>
    </location>
</feature>
<dbReference type="InterPro" id="IPR020846">
    <property type="entry name" value="MFS_dom"/>
</dbReference>
<feature type="signal peptide" evidence="7">
    <location>
        <begin position="1"/>
        <end position="23"/>
    </location>
</feature>
<dbReference type="Proteomes" id="UP000799770">
    <property type="component" value="Unassembled WGS sequence"/>
</dbReference>
<keyword evidence="3 6" id="KW-0812">Transmembrane</keyword>
<keyword evidence="10" id="KW-1185">Reference proteome</keyword>
<dbReference type="AlphaFoldDB" id="A0A6A5ZLE2"/>
<keyword evidence="4 6" id="KW-1133">Transmembrane helix</keyword>
<comment type="subcellular location">
    <subcellularLocation>
        <location evidence="1">Endomembrane system</location>
        <topology evidence="1">Multi-pass membrane protein</topology>
    </subcellularLocation>
</comment>
<feature type="transmembrane region" description="Helical" evidence="6">
    <location>
        <begin position="56"/>
        <end position="76"/>
    </location>
</feature>
<feature type="chain" id="PRO_5025498981" evidence="7">
    <location>
        <begin position="24"/>
        <end position="308"/>
    </location>
</feature>
<dbReference type="Pfam" id="PF07690">
    <property type="entry name" value="MFS_1"/>
    <property type="match status" value="1"/>
</dbReference>
<dbReference type="Gene3D" id="1.20.1250.20">
    <property type="entry name" value="MFS general substrate transporter like domains"/>
    <property type="match status" value="1"/>
</dbReference>
<evidence type="ECO:0000313" key="10">
    <source>
        <dbReference type="Proteomes" id="UP000799770"/>
    </source>
</evidence>
<protein>
    <submittedName>
        <fullName evidence="9">Major facilitator superfamily domain-containing protein</fullName>
    </submittedName>
</protein>
<dbReference type="InterPro" id="IPR036259">
    <property type="entry name" value="MFS_trans_sf"/>
</dbReference>
<dbReference type="SUPFAM" id="SSF103473">
    <property type="entry name" value="MFS general substrate transporter"/>
    <property type="match status" value="1"/>
</dbReference>
<feature type="transmembrane region" description="Helical" evidence="6">
    <location>
        <begin position="174"/>
        <end position="199"/>
    </location>
</feature>
<dbReference type="PANTHER" id="PTHR23501:SF191">
    <property type="entry name" value="VACUOLAR BASIC AMINO ACID TRANSPORTER 4"/>
    <property type="match status" value="1"/>
</dbReference>
<gene>
    <name evidence="9" type="ORF">BDV96DRAFT_265937</name>
</gene>
<dbReference type="PROSITE" id="PS50850">
    <property type="entry name" value="MFS"/>
    <property type="match status" value="1"/>
</dbReference>
<evidence type="ECO:0000256" key="1">
    <source>
        <dbReference type="ARBA" id="ARBA00004127"/>
    </source>
</evidence>
<evidence type="ECO:0000256" key="7">
    <source>
        <dbReference type="SAM" id="SignalP"/>
    </source>
</evidence>
<dbReference type="GO" id="GO:0015174">
    <property type="term" value="F:basic amino acid transmembrane transporter activity"/>
    <property type="evidence" value="ECO:0007669"/>
    <property type="project" value="TreeGrafter"/>
</dbReference>
<accession>A0A6A5ZLE2</accession>
<keyword evidence="2" id="KW-0813">Transport</keyword>
<dbReference type="OrthoDB" id="10021397at2759"/>
<feature type="domain" description="Major facilitator superfamily (MFS) profile" evidence="8">
    <location>
        <begin position="1"/>
        <end position="308"/>
    </location>
</feature>
<evidence type="ECO:0000256" key="4">
    <source>
        <dbReference type="ARBA" id="ARBA00022989"/>
    </source>
</evidence>
<keyword evidence="5 6" id="KW-0472">Membrane</keyword>
<dbReference type="GO" id="GO:0005886">
    <property type="term" value="C:plasma membrane"/>
    <property type="evidence" value="ECO:0007669"/>
    <property type="project" value="TreeGrafter"/>
</dbReference>
<feature type="transmembrane region" description="Helical" evidence="6">
    <location>
        <begin position="106"/>
        <end position="125"/>
    </location>
</feature>
<organism evidence="9 10">
    <name type="scientific">Lophiotrema nucula</name>
    <dbReference type="NCBI Taxonomy" id="690887"/>
    <lineage>
        <taxon>Eukaryota</taxon>
        <taxon>Fungi</taxon>
        <taxon>Dikarya</taxon>
        <taxon>Ascomycota</taxon>
        <taxon>Pezizomycotina</taxon>
        <taxon>Dothideomycetes</taxon>
        <taxon>Pleosporomycetidae</taxon>
        <taxon>Pleosporales</taxon>
        <taxon>Lophiotremataceae</taxon>
        <taxon>Lophiotrema</taxon>
    </lineage>
</organism>
<evidence type="ECO:0000256" key="6">
    <source>
        <dbReference type="SAM" id="Phobius"/>
    </source>
</evidence>
<feature type="transmembrane region" description="Helical" evidence="6">
    <location>
        <begin position="137"/>
        <end position="154"/>
    </location>
</feature>
<reference evidence="9" key="1">
    <citation type="journal article" date="2020" name="Stud. Mycol.">
        <title>101 Dothideomycetes genomes: a test case for predicting lifestyles and emergence of pathogens.</title>
        <authorList>
            <person name="Haridas S."/>
            <person name="Albert R."/>
            <person name="Binder M."/>
            <person name="Bloem J."/>
            <person name="Labutti K."/>
            <person name="Salamov A."/>
            <person name="Andreopoulos B."/>
            <person name="Baker S."/>
            <person name="Barry K."/>
            <person name="Bills G."/>
            <person name="Bluhm B."/>
            <person name="Cannon C."/>
            <person name="Castanera R."/>
            <person name="Culley D."/>
            <person name="Daum C."/>
            <person name="Ezra D."/>
            <person name="Gonzalez J."/>
            <person name="Henrissat B."/>
            <person name="Kuo A."/>
            <person name="Liang C."/>
            <person name="Lipzen A."/>
            <person name="Lutzoni F."/>
            <person name="Magnuson J."/>
            <person name="Mondo S."/>
            <person name="Nolan M."/>
            <person name="Ohm R."/>
            <person name="Pangilinan J."/>
            <person name="Park H.-J."/>
            <person name="Ramirez L."/>
            <person name="Alfaro M."/>
            <person name="Sun H."/>
            <person name="Tritt A."/>
            <person name="Yoshinaga Y."/>
            <person name="Zwiers L.-H."/>
            <person name="Turgeon B."/>
            <person name="Goodwin S."/>
            <person name="Spatafora J."/>
            <person name="Crous P."/>
            <person name="Grigoriev I."/>
        </authorList>
    </citation>
    <scope>NUCLEOTIDE SEQUENCE</scope>
    <source>
        <strain evidence="9">CBS 627.86</strain>
    </source>
</reference>
<feature type="transmembrane region" description="Helical" evidence="6">
    <location>
        <begin position="237"/>
        <end position="256"/>
    </location>
</feature>
<evidence type="ECO:0000259" key="8">
    <source>
        <dbReference type="PROSITE" id="PS50850"/>
    </source>
</evidence>